<dbReference type="RefSeq" id="WP_218098950.1">
    <property type="nucleotide sequence ID" value="NZ_CAJVCE010000006.1"/>
</dbReference>
<dbReference type="SMART" id="SM00342">
    <property type="entry name" value="HTH_ARAC"/>
    <property type="match status" value="1"/>
</dbReference>
<evidence type="ECO:0000313" key="5">
    <source>
        <dbReference type="EMBL" id="CAG7640223.1"/>
    </source>
</evidence>
<dbReference type="PROSITE" id="PS00041">
    <property type="entry name" value="HTH_ARAC_FAMILY_1"/>
    <property type="match status" value="1"/>
</dbReference>
<evidence type="ECO:0000313" key="6">
    <source>
        <dbReference type="Proteomes" id="UP000730618"/>
    </source>
</evidence>
<keyword evidence="2" id="KW-0238">DNA-binding</keyword>
<evidence type="ECO:0000256" key="2">
    <source>
        <dbReference type="ARBA" id="ARBA00023125"/>
    </source>
</evidence>
<feature type="domain" description="HTH araC/xylS-type" evidence="4">
    <location>
        <begin position="195"/>
        <end position="293"/>
    </location>
</feature>
<proteinExistence type="predicted"/>
<protein>
    <submittedName>
        <fullName evidence="5">HTH-type transcriptional activator RhaS</fullName>
    </submittedName>
</protein>
<reference evidence="5 6" key="1">
    <citation type="submission" date="2021-06" db="EMBL/GenBank/DDBJ databases">
        <authorList>
            <person name="Criscuolo A."/>
        </authorList>
    </citation>
    <scope>NUCLEOTIDE SEQUENCE [LARGE SCALE GENOMIC DNA]</scope>
    <source>
        <strain evidence="6">CIP 111802</strain>
    </source>
</reference>
<organism evidence="5 6">
    <name type="scientific">Paenibacillus allorhizosphaerae</name>
    <dbReference type="NCBI Taxonomy" id="2849866"/>
    <lineage>
        <taxon>Bacteria</taxon>
        <taxon>Bacillati</taxon>
        <taxon>Bacillota</taxon>
        <taxon>Bacilli</taxon>
        <taxon>Bacillales</taxon>
        <taxon>Paenibacillaceae</taxon>
        <taxon>Paenibacillus</taxon>
    </lineage>
</organism>
<evidence type="ECO:0000259" key="4">
    <source>
        <dbReference type="PROSITE" id="PS01124"/>
    </source>
</evidence>
<gene>
    <name evidence="5" type="primary">rhaS_15</name>
    <name evidence="5" type="ORF">PAECIP111802_02625</name>
</gene>
<comment type="caution">
    <text evidence="5">The sequence shown here is derived from an EMBL/GenBank/DDBJ whole genome shotgun (WGS) entry which is preliminary data.</text>
</comment>
<sequence>MDVKRFPLYEDSIGDHPYFLTGSQRFYIDVRNSIYSYLHHHNFAEISYFFEGSGVESIDGVSHRLQPGTVSVVLPHQMHIIKCDSGRKLRKYCCMFDTELLFGKCEDKWFSDMLFGIGTHTPSFVDFLGTEAAQMKLIFEQLLHEYGETNRPGRLYMIRTKLTEALLLFIRHGLACRSSDTWDTRSTKEAPRLLWPLVKYVHSHYKENLSLKELSHRFDVSVPYISRVFKTYVGMGFVQYMHRLRIERATNMLLTTDMTITDIAFDVGFDNSRTFARVFRELKGKSAREYRMLAQQ</sequence>
<dbReference type="InterPro" id="IPR018062">
    <property type="entry name" value="HTH_AraC-typ_CS"/>
</dbReference>
<evidence type="ECO:0000256" key="1">
    <source>
        <dbReference type="ARBA" id="ARBA00023015"/>
    </source>
</evidence>
<dbReference type="Proteomes" id="UP000730618">
    <property type="component" value="Unassembled WGS sequence"/>
</dbReference>
<dbReference type="PANTHER" id="PTHR43280">
    <property type="entry name" value="ARAC-FAMILY TRANSCRIPTIONAL REGULATOR"/>
    <property type="match status" value="1"/>
</dbReference>
<dbReference type="PANTHER" id="PTHR43280:SF34">
    <property type="entry name" value="ARAC-FAMILY TRANSCRIPTIONAL REGULATOR"/>
    <property type="match status" value="1"/>
</dbReference>
<accession>A0ABM8VH12</accession>
<keyword evidence="3" id="KW-0804">Transcription</keyword>
<dbReference type="Pfam" id="PF12833">
    <property type="entry name" value="HTH_18"/>
    <property type="match status" value="1"/>
</dbReference>
<dbReference type="InterPro" id="IPR018060">
    <property type="entry name" value="HTH_AraC"/>
</dbReference>
<dbReference type="Pfam" id="PF02311">
    <property type="entry name" value="AraC_binding"/>
    <property type="match status" value="1"/>
</dbReference>
<evidence type="ECO:0000256" key="3">
    <source>
        <dbReference type="ARBA" id="ARBA00023163"/>
    </source>
</evidence>
<name>A0ABM8VH12_9BACL</name>
<keyword evidence="1" id="KW-0805">Transcription regulation</keyword>
<dbReference type="PROSITE" id="PS01124">
    <property type="entry name" value="HTH_ARAC_FAMILY_2"/>
    <property type="match status" value="1"/>
</dbReference>
<dbReference type="EMBL" id="CAJVCE010000006">
    <property type="protein sequence ID" value="CAG7640223.1"/>
    <property type="molecule type" value="Genomic_DNA"/>
</dbReference>
<keyword evidence="6" id="KW-1185">Reference proteome</keyword>
<dbReference type="InterPro" id="IPR003313">
    <property type="entry name" value="AraC-bd"/>
</dbReference>